<sequence>MPQKMGVACSIHPKSVKAKRNRQREHPQANRQVER</sequence>
<organism evidence="2">
    <name type="scientific">Cucumis melo</name>
    <name type="common">Muskmelon</name>
    <dbReference type="NCBI Taxonomy" id="3656"/>
    <lineage>
        <taxon>Eukaryota</taxon>
        <taxon>Viridiplantae</taxon>
        <taxon>Streptophyta</taxon>
        <taxon>Embryophyta</taxon>
        <taxon>Tracheophyta</taxon>
        <taxon>Spermatophyta</taxon>
        <taxon>Magnoliopsida</taxon>
        <taxon>eudicotyledons</taxon>
        <taxon>Gunneridae</taxon>
        <taxon>Pentapetalae</taxon>
        <taxon>rosids</taxon>
        <taxon>fabids</taxon>
        <taxon>Cucurbitales</taxon>
        <taxon>Cucurbitaceae</taxon>
        <taxon>Benincaseae</taxon>
        <taxon>Cucumis</taxon>
    </lineage>
</organism>
<reference evidence="2" key="1">
    <citation type="submission" date="2023-03" db="UniProtKB">
        <authorList>
            <consortium name="EnsemblPlants"/>
        </authorList>
    </citation>
    <scope>IDENTIFICATION</scope>
</reference>
<proteinExistence type="predicted"/>
<evidence type="ECO:0000313" key="2">
    <source>
        <dbReference type="EnsemblPlants" id="MELO3C035445.2.1"/>
    </source>
</evidence>
<protein>
    <submittedName>
        <fullName evidence="2">Uncharacterized protein</fullName>
    </submittedName>
</protein>
<feature type="compositionally biased region" description="Basic and acidic residues" evidence="1">
    <location>
        <begin position="24"/>
        <end position="35"/>
    </location>
</feature>
<name>A0A9I9ELG9_CUCME</name>
<evidence type="ECO:0000256" key="1">
    <source>
        <dbReference type="SAM" id="MobiDB-lite"/>
    </source>
</evidence>
<feature type="region of interest" description="Disordered" evidence="1">
    <location>
        <begin position="1"/>
        <end position="35"/>
    </location>
</feature>
<dbReference type="Gramene" id="MELO3C035445.2.1">
    <property type="protein sequence ID" value="MELO3C035445.2.1"/>
    <property type="gene ID" value="MELO3C035445.2"/>
</dbReference>
<accession>A0A9I9ELG9</accession>
<feature type="compositionally biased region" description="Basic residues" evidence="1">
    <location>
        <begin position="14"/>
        <end position="23"/>
    </location>
</feature>
<dbReference type="EnsemblPlants" id="MELO3C035445.2.1">
    <property type="protein sequence ID" value="MELO3C035445.2.1"/>
    <property type="gene ID" value="MELO3C035445.2"/>
</dbReference>
<dbReference type="AlphaFoldDB" id="A0A9I9ELG9"/>